<keyword evidence="12" id="KW-0967">Endosome</keyword>
<feature type="compositionally biased region" description="Pro residues" evidence="18">
    <location>
        <begin position="742"/>
        <end position="763"/>
    </location>
</feature>
<dbReference type="SUPFAM" id="SSF50044">
    <property type="entry name" value="SH3-domain"/>
    <property type="match status" value="2"/>
</dbReference>
<dbReference type="InterPro" id="IPR011992">
    <property type="entry name" value="EF-hand-dom_pair"/>
</dbReference>
<evidence type="ECO:0000256" key="16">
    <source>
        <dbReference type="ARBA" id="ARBA00025194"/>
    </source>
</evidence>
<dbReference type="Pfam" id="PF02205">
    <property type="entry name" value="WH2"/>
    <property type="match status" value="1"/>
</dbReference>
<keyword evidence="9" id="KW-0963">Cytoplasm</keyword>
<feature type="compositionally biased region" description="Polar residues" evidence="18">
    <location>
        <begin position="131"/>
        <end position="151"/>
    </location>
</feature>
<dbReference type="PROSITE" id="PS50222">
    <property type="entry name" value="EF_HAND_2"/>
    <property type="match status" value="1"/>
</dbReference>
<evidence type="ECO:0000313" key="24">
    <source>
        <dbReference type="Proteomes" id="UP000054018"/>
    </source>
</evidence>
<dbReference type="GO" id="GO:0016197">
    <property type="term" value="P:endosomal transport"/>
    <property type="evidence" value="ECO:0007669"/>
    <property type="project" value="TreeGrafter"/>
</dbReference>
<feature type="compositionally biased region" description="Acidic residues" evidence="18">
    <location>
        <begin position="1012"/>
        <end position="1031"/>
    </location>
</feature>
<feature type="compositionally biased region" description="Low complexity" evidence="18">
    <location>
        <begin position="668"/>
        <end position="680"/>
    </location>
</feature>
<evidence type="ECO:0000256" key="18">
    <source>
        <dbReference type="SAM" id="MobiDB-lite"/>
    </source>
</evidence>
<keyword evidence="15" id="KW-0206">Cytoskeleton</keyword>
<feature type="domain" description="SH3" evidence="19">
    <location>
        <begin position="1241"/>
        <end position="1303"/>
    </location>
</feature>
<evidence type="ECO:0000259" key="21">
    <source>
        <dbReference type="PROSITE" id="PS50222"/>
    </source>
</evidence>
<feature type="non-terminal residue" evidence="23">
    <location>
        <position position="1"/>
    </location>
</feature>
<keyword evidence="8 17" id="KW-0728">SH3 domain</keyword>
<feature type="domain" description="EH" evidence="20">
    <location>
        <begin position="244"/>
        <end position="333"/>
    </location>
</feature>
<evidence type="ECO:0000256" key="2">
    <source>
        <dbReference type="ARBA" id="ARBA00004134"/>
    </source>
</evidence>
<dbReference type="Proteomes" id="UP000054018">
    <property type="component" value="Unassembled WGS sequence"/>
</dbReference>
<evidence type="ECO:0000256" key="1">
    <source>
        <dbReference type="ARBA" id="ARBA00004125"/>
    </source>
</evidence>
<feature type="compositionally biased region" description="Basic and acidic residues" evidence="18">
    <location>
        <begin position="685"/>
        <end position="724"/>
    </location>
</feature>
<evidence type="ECO:0000256" key="9">
    <source>
        <dbReference type="ARBA" id="ARBA00022490"/>
    </source>
</evidence>
<feature type="compositionally biased region" description="Pro residues" evidence="18">
    <location>
        <begin position="771"/>
        <end position="785"/>
    </location>
</feature>
<comment type="subunit">
    <text evidence="5">Component of the PAN1 actin cytoskeleton-regulatory complex.</text>
</comment>
<feature type="domain" description="EF-hand" evidence="21">
    <location>
        <begin position="277"/>
        <end position="312"/>
    </location>
</feature>
<dbReference type="PROSITE" id="PS50002">
    <property type="entry name" value="SH3"/>
    <property type="match status" value="1"/>
</dbReference>
<dbReference type="Pfam" id="PF14604">
    <property type="entry name" value="SH3_9"/>
    <property type="match status" value="1"/>
</dbReference>
<dbReference type="InterPro" id="IPR036028">
    <property type="entry name" value="SH3-like_dom_sf"/>
</dbReference>
<evidence type="ECO:0000313" key="23">
    <source>
        <dbReference type="EMBL" id="KIK11197.1"/>
    </source>
</evidence>
<evidence type="ECO:0000256" key="17">
    <source>
        <dbReference type="PROSITE-ProRule" id="PRU00192"/>
    </source>
</evidence>
<feature type="region of interest" description="Disordered" evidence="18">
    <location>
        <begin position="851"/>
        <end position="1214"/>
    </location>
</feature>
<feature type="compositionally biased region" description="Basic and acidic residues" evidence="18">
    <location>
        <begin position="553"/>
        <end position="581"/>
    </location>
</feature>
<feature type="region of interest" description="Disordered" evidence="18">
    <location>
        <begin position="505"/>
        <end position="646"/>
    </location>
</feature>
<feature type="compositionally biased region" description="Basic and acidic residues" evidence="18">
    <location>
        <begin position="505"/>
        <end position="543"/>
    </location>
</feature>
<evidence type="ECO:0000256" key="14">
    <source>
        <dbReference type="ARBA" id="ARBA00023136"/>
    </source>
</evidence>
<sequence length="1462" mass="158583">MQTGFPGVQQQQQQQFQPGQQLNPNAQFQQSPAGFGGQPGTVPPMGAGFSGLASQSTGFPGGRPSTFLQPQRTGFPGAPGGAGGFLQTQPTGFPATQTGFGQRPPPPPVPSIPSQFQQNLPPPPPPQQQQSGFLNPSQSRFGGQGLGSQPTGFVPQPTGFAAHSPAPLVPQMTGFVDPRLQMMSSSFMPANLSAPYAAGGAPQLQPNPQQQFGGLSLQQSFQQHNQQNGRGATPRIPWVLSKVEKKSYDQIFRAWDAQGTGFISGQTALEVFGQSGLDRNDLAKIWSLADADNRGKLNLAEFHVAMGLIYRRLNGSEIPDELPPELVPPSSRDLDTSVNFLKDILKNDTRAKSPSALDTPVSRLKERSFTSPSTTLTQQGGRQDATVYRHEDVPPPGGFYQSSVRHIDRNAVRSQSDDANPATSDIASLKRQLLNTQKMLDDKLSSERESDQLDRDLEDLRYRIKRLQEDLEYVSRGPRTTTKDEERRRLERELMRLMHEEVPELERKAEEREARREREKRKWANERDKRNERFGRFAGEEGGRYSPAPESRYVSEDDRPYSRSGSKYERDERDYYDRDGKMSYTSDEGDRQYGRENIVNVRSVTRSPPVATPAIPSATRVSSPPPVAPTKSRSPAPQLKNMTPERRRAFIQAEARRRLEERMQALGVSTPTPTVAVSPTLDTSVEDRLEKEKREAEEKAREAERQAEERERLRRQKLEAERAIKGGKSPAPTPTPTTTAPAPSPTPVPTPTVPVARPAPTPTTPATKAAPPAPKSRAPAPPPPRKGAALRTPAAVAALVPVPASAPPVQASIPPPAPSAPAKPEEDPEDVALKAREEALRKKREEREALLRKLEEEERMDEEAYQQRRNQFLAAKTAASAVSTPQSSPVPPTPPAPPPAAPPVYSSSVVSPVPPTPEVEAEEAAPPPPPPPPPAPPAPVAADKPSNNPFNRLKKDGNVPASEITSTTNNVGSSNPFFRSQTAPPPSAPTPPKSPGVPPPVKTTYHTVPSGSDDDWDDVVEKEEDSSDDEELATRDTRVGLAQQLFGSLLPTRPQSAGPAPQSTGNPVSPTPPPPAAPPAPLPAPVIPAPSKSPAPVSPSAPPEERSALLSAIQGGARLRKTVTNDRSTAATAGRVVGDNTLPAHINSTPRLPSPSSPPALPVTEVSESPPVESTSTSKHRPTESVDWFNGLAADHAGQDRLDDLPETVEEDEHVEDVPAIRVSEHVPDGEPDPMADVDTSTNLRVRSLYPYEAQRTEDLSFGENVVIEAHPSKSGGDWWYGTTVNDGRSGLFPQTYVQVVEPVQATALYTYDGSSPDELSFTEGDVLTIVDRLESDWWRAERDGVVYAVPAAGVFGSERCELQPDGGEGQRVDSAPNREMLNNDTYGTPHSSPVKTHKLDCMPEITGVDDDEDDDDDYYSLDDDGASDVSEGSDLEATETFANQERQERERRRVLEAAGVI</sequence>
<reference evidence="23 24" key="1">
    <citation type="submission" date="2014-04" db="EMBL/GenBank/DDBJ databases">
        <authorList>
            <consortium name="DOE Joint Genome Institute"/>
            <person name="Kuo A."/>
            <person name="Kohler A."/>
            <person name="Costa M.D."/>
            <person name="Nagy L.G."/>
            <person name="Floudas D."/>
            <person name="Copeland A."/>
            <person name="Barry K.W."/>
            <person name="Cichocki N."/>
            <person name="Veneault-Fourrey C."/>
            <person name="LaButti K."/>
            <person name="Lindquist E.A."/>
            <person name="Lipzen A."/>
            <person name="Lundell T."/>
            <person name="Morin E."/>
            <person name="Murat C."/>
            <person name="Sun H."/>
            <person name="Tunlid A."/>
            <person name="Henrissat B."/>
            <person name="Grigoriev I.V."/>
            <person name="Hibbett D.S."/>
            <person name="Martin F."/>
            <person name="Nordberg H.P."/>
            <person name="Cantor M.N."/>
            <person name="Hua S.X."/>
        </authorList>
    </citation>
    <scope>NUCLEOTIDE SEQUENCE [LARGE SCALE GENOMIC DNA]</scope>
    <source>
        <strain evidence="23 24">441</strain>
    </source>
</reference>
<dbReference type="Gene3D" id="1.10.238.10">
    <property type="entry name" value="EF-hand"/>
    <property type="match status" value="1"/>
</dbReference>
<feature type="compositionally biased region" description="Pro residues" evidence="18">
    <location>
        <begin position="1069"/>
        <end position="1102"/>
    </location>
</feature>
<feature type="compositionally biased region" description="Acidic residues" evidence="18">
    <location>
        <begin position="1408"/>
        <end position="1438"/>
    </location>
</feature>
<dbReference type="InterPro" id="IPR001452">
    <property type="entry name" value="SH3_domain"/>
</dbReference>
<feature type="compositionally biased region" description="Polar residues" evidence="18">
    <location>
        <begin position="22"/>
        <end position="32"/>
    </location>
</feature>
<evidence type="ECO:0000256" key="10">
    <source>
        <dbReference type="ARBA" id="ARBA00022583"/>
    </source>
</evidence>
<dbReference type="GO" id="GO:0006897">
    <property type="term" value="P:endocytosis"/>
    <property type="evidence" value="ECO:0007669"/>
    <property type="project" value="TreeGrafter"/>
</dbReference>
<dbReference type="SMART" id="SM00246">
    <property type="entry name" value="WH2"/>
    <property type="match status" value="1"/>
</dbReference>
<evidence type="ECO:0000259" key="20">
    <source>
        <dbReference type="PROSITE" id="PS50031"/>
    </source>
</evidence>
<keyword evidence="10" id="KW-0254">Endocytosis</keyword>
<dbReference type="OrthoDB" id="1716625at2759"/>
<dbReference type="PROSITE" id="PS50031">
    <property type="entry name" value="EH"/>
    <property type="match status" value="1"/>
</dbReference>
<feature type="compositionally biased region" description="Low complexity" evidence="18">
    <location>
        <begin position="1"/>
        <end position="21"/>
    </location>
</feature>
<keyword evidence="24" id="KW-1185">Reference proteome</keyword>
<feature type="region of interest" description="Disordered" evidence="18">
    <location>
        <begin position="351"/>
        <end position="402"/>
    </location>
</feature>
<dbReference type="STRING" id="765257.A0A0C9YLJ2"/>
<evidence type="ECO:0000256" key="15">
    <source>
        <dbReference type="ARBA" id="ARBA00023212"/>
    </source>
</evidence>
<dbReference type="SMART" id="SM00054">
    <property type="entry name" value="EFh"/>
    <property type="match status" value="2"/>
</dbReference>
<dbReference type="GO" id="GO:0030479">
    <property type="term" value="C:actin cortical patch"/>
    <property type="evidence" value="ECO:0007669"/>
    <property type="project" value="UniProtKB-SubCell"/>
</dbReference>
<evidence type="ECO:0000256" key="11">
    <source>
        <dbReference type="ARBA" id="ARBA00022737"/>
    </source>
</evidence>
<evidence type="ECO:0000256" key="13">
    <source>
        <dbReference type="ARBA" id="ARBA00023054"/>
    </source>
</evidence>
<dbReference type="GO" id="GO:0003779">
    <property type="term" value="F:actin binding"/>
    <property type="evidence" value="ECO:0007669"/>
    <property type="project" value="InterPro"/>
</dbReference>
<dbReference type="SUPFAM" id="SSF47473">
    <property type="entry name" value="EF-hand"/>
    <property type="match status" value="1"/>
</dbReference>
<dbReference type="PROSITE" id="PS51082">
    <property type="entry name" value="WH2"/>
    <property type="match status" value="1"/>
</dbReference>
<dbReference type="HOGENOM" id="CLU_007200_0_0_1"/>
<feature type="non-terminal residue" evidence="23">
    <location>
        <position position="1462"/>
    </location>
</feature>
<evidence type="ECO:0000256" key="12">
    <source>
        <dbReference type="ARBA" id="ARBA00022753"/>
    </source>
</evidence>
<feature type="domain" description="WH2" evidence="22">
    <location>
        <begin position="1105"/>
        <end position="1122"/>
    </location>
</feature>
<dbReference type="GO" id="GO:0005509">
    <property type="term" value="F:calcium ion binding"/>
    <property type="evidence" value="ECO:0007669"/>
    <property type="project" value="InterPro"/>
</dbReference>
<proteinExistence type="inferred from homology"/>
<organism evidence="23 24">
    <name type="scientific">Pisolithus microcarpus 441</name>
    <dbReference type="NCBI Taxonomy" id="765257"/>
    <lineage>
        <taxon>Eukaryota</taxon>
        <taxon>Fungi</taxon>
        <taxon>Dikarya</taxon>
        <taxon>Basidiomycota</taxon>
        <taxon>Agaricomycotina</taxon>
        <taxon>Agaricomycetes</taxon>
        <taxon>Agaricomycetidae</taxon>
        <taxon>Boletales</taxon>
        <taxon>Sclerodermatineae</taxon>
        <taxon>Pisolithaceae</taxon>
        <taxon>Pisolithus</taxon>
    </lineage>
</organism>
<feature type="compositionally biased region" description="Pro residues" evidence="18">
    <location>
        <begin position="888"/>
        <end position="902"/>
    </location>
</feature>
<evidence type="ECO:0000259" key="22">
    <source>
        <dbReference type="PROSITE" id="PS51082"/>
    </source>
</evidence>
<dbReference type="PANTHER" id="PTHR11216">
    <property type="entry name" value="EH DOMAIN"/>
    <property type="match status" value="1"/>
</dbReference>
<feature type="compositionally biased region" description="Basic and acidic residues" evidence="18">
    <location>
        <begin position="1446"/>
        <end position="1456"/>
    </location>
</feature>
<dbReference type="InterPro" id="IPR002048">
    <property type="entry name" value="EF_hand_dom"/>
</dbReference>
<feature type="compositionally biased region" description="Low complexity" evidence="18">
    <location>
        <begin position="877"/>
        <end position="887"/>
    </location>
</feature>
<dbReference type="PANTHER" id="PTHR11216:SF173">
    <property type="entry name" value="ACTIN CYTOSKELETON-REGULATORY COMPLEX PROTEIN PAN1"/>
    <property type="match status" value="1"/>
</dbReference>
<evidence type="ECO:0000256" key="5">
    <source>
        <dbReference type="ARBA" id="ARBA00011159"/>
    </source>
</evidence>
<reference evidence="24" key="2">
    <citation type="submission" date="2015-01" db="EMBL/GenBank/DDBJ databases">
        <title>Evolutionary Origins and Diversification of the Mycorrhizal Mutualists.</title>
        <authorList>
            <consortium name="DOE Joint Genome Institute"/>
            <consortium name="Mycorrhizal Genomics Consortium"/>
            <person name="Kohler A."/>
            <person name="Kuo A."/>
            <person name="Nagy L.G."/>
            <person name="Floudas D."/>
            <person name="Copeland A."/>
            <person name="Barry K.W."/>
            <person name="Cichocki N."/>
            <person name="Veneault-Fourrey C."/>
            <person name="LaButti K."/>
            <person name="Lindquist E.A."/>
            <person name="Lipzen A."/>
            <person name="Lundell T."/>
            <person name="Morin E."/>
            <person name="Murat C."/>
            <person name="Riley R."/>
            <person name="Ohm R."/>
            <person name="Sun H."/>
            <person name="Tunlid A."/>
            <person name="Henrissat B."/>
            <person name="Grigoriev I.V."/>
            <person name="Hibbett D.S."/>
            <person name="Martin F."/>
        </authorList>
    </citation>
    <scope>NUCLEOTIDE SEQUENCE [LARGE SCALE GENOMIC DNA]</scope>
    <source>
        <strain evidence="24">441</strain>
    </source>
</reference>
<feature type="region of interest" description="Disordered" evidence="18">
    <location>
        <begin position="1360"/>
        <end position="1462"/>
    </location>
</feature>
<feature type="compositionally biased region" description="Pro residues" evidence="18">
    <location>
        <begin position="925"/>
        <end position="939"/>
    </location>
</feature>
<keyword evidence="13" id="KW-0175">Coiled coil</keyword>
<feature type="region of interest" description="Disordered" evidence="18">
    <location>
        <begin position="805"/>
        <end position="838"/>
    </location>
</feature>
<evidence type="ECO:0000256" key="3">
    <source>
        <dbReference type="ARBA" id="ARBA00004413"/>
    </source>
</evidence>
<dbReference type="Pfam" id="PF00018">
    <property type="entry name" value="SH3_1"/>
    <property type="match status" value="1"/>
</dbReference>
<dbReference type="InterPro" id="IPR003124">
    <property type="entry name" value="WH2_dom"/>
</dbReference>
<gene>
    <name evidence="23" type="ORF">PISMIDRAFT_19734</name>
</gene>
<dbReference type="GO" id="GO:0005768">
    <property type="term" value="C:endosome"/>
    <property type="evidence" value="ECO:0007669"/>
    <property type="project" value="UniProtKB-SubCell"/>
</dbReference>
<feature type="compositionally biased region" description="Polar residues" evidence="18">
    <location>
        <begin position="963"/>
        <end position="981"/>
    </location>
</feature>
<feature type="compositionally biased region" description="Polar residues" evidence="18">
    <location>
        <begin position="86"/>
        <end position="100"/>
    </location>
</feature>
<dbReference type="EMBL" id="KN834278">
    <property type="protein sequence ID" value="KIK11197.1"/>
    <property type="molecule type" value="Genomic_DNA"/>
</dbReference>
<keyword evidence="14" id="KW-0472">Membrane</keyword>
<feature type="compositionally biased region" description="Low complexity" evidence="18">
    <location>
        <begin position="1162"/>
        <end position="1177"/>
    </location>
</feature>
<dbReference type="Pfam" id="PF12763">
    <property type="entry name" value="EH"/>
    <property type="match status" value="1"/>
</dbReference>
<dbReference type="PRINTS" id="PR01217">
    <property type="entry name" value="PRICHEXTENSN"/>
</dbReference>
<keyword evidence="11" id="KW-0677">Repeat</keyword>
<dbReference type="CDD" id="cd00052">
    <property type="entry name" value="EH"/>
    <property type="match status" value="1"/>
</dbReference>
<feature type="compositionally biased region" description="Acidic residues" evidence="18">
    <location>
        <begin position="1205"/>
        <end position="1214"/>
    </location>
</feature>
<dbReference type="CDD" id="cd00174">
    <property type="entry name" value="SH3"/>
    <property type="match status" value="2"/>
</dbReference>
<feature type="compositionally biased region" description="Polar residues" evidence="18">
    <location>
        <begin position="1381"/>
        <end position="1395"/>
    </location>
</feature>
<evidence type="ECO:0000256" key="7">
    <source>
        <dbReference type="ARBA" id="ARBA00020728"/>
    </source>
</evidence>
<evidence type="ECO:0000256" key="8">
    <source>
        <dbReference type="ARBA" id="ARBA00022443"/>
    </source>
</evidence>
<feature type="compositionally biased region" description="Pro residues" evidence="18">
    <location>
        <begin position="1152"/>
        <end position="1161"/>
    </location>
</feature>
<comment type="similarity">
    <text evidence="4">Belongs to the PAN1 family.</text>
</comment>
<protein>
    <recommendedName>
        <fullName evidence="6">Actin cytoskeleton-regulatory complex protein PAN1</fullName>
    </recommendedName>
    <alternativeName>
        <fullName evidence="7">Actin cytoskeleton-regulatory complex protein pan1</fullName>
    </alternativeName>
</protein>
<evidence type="ECO:0000256" key="4">
    <source>
        <dbReference type="ARBA" id="ARBA00009351"/>
    </source>
</evidence>
<evidence type="ECO:0000256" key="6">
    <source>
        <dbReference type="ARBA" id="ARBA00015110"/>
    </source>
</evidence>
<feature type="compositionally biased region" description="Pro residues" evidence="18">
    <location>
        <begin position="983"/>
        <end position="1001"/>
    </location>
</feature>
<dbReference type="Gene3D" id="2.30.30.40">
    <property type="entry name" value="SH3 Domains"/>
    <property type="match status" value="2"/>
</dbReference>
<comment type="subcellular location">
    <subcellularLocation>
        <location evidence="3">Cell membrane</location>
        <topology evidence="3">Peripheral membrane protein</topology>
        <orientation evidence="3">Cytoplasmic side</orientation>
    </subcellularLocation>
    <subcellularLocation>
        <location evidence="2">Cytoplasm</location>
        <location evidence="2">Cytoskeleton</location>
        <location evidence="2">Actin patch</location>
    </subcellularLocation>
    <subcellularLocation>
        <location evidence="1">Endosome membrane</location>
        <topology evidence="1">Peripheral membrane protein</topology>
        <orientation evidence="1">Cytoplasmic side</orientation>
    </subcellularLocation>
</comment>
<name>A0A0C9YLJ2_9AGAM</name>
<accession>A0A0C9YLJ2</accession>
<evidence type="ECO:0000259" key="19">
    <source>
        <dbReference type="PROSITE" id="PS50002"/>
    </source>
</evidence>
<dbReference type="GO" id="GO:0005886">
    <property type="term" value="C:plasma membrane"/>
    <property type="evidence" value="ECO:0007669"/>
    <property type="project" value="TreeGrafter"/>
</dbReference>
<feature type="compositionally biased region" description="Polar residues" evidence="18">
    <location>
        <begin position="369"/>
        <end position="381"/>
    </location>
</feature>
<dbReference type="SMART" id="SM00027">
    <property type="entry name" value="EH"/>
    <property type="match status" value="1"/>
</dbReference>
<dbReference type="SMART" id="SM00326">
    <property type="entry name" value="SH3"/>
    <property type="match status" value="2"/>
</dbReference>
<feature type="region of interest" description="Disordered" evidence="18">
    <location>
        <begin position="664"/>
        <end position="792"/>
    </location>
</feature>
<comment type="function">
    <text evidence="16">Component of the PAN1 actin cytoskeleton-regulatory complex required for the internalization of endosomes during actin-coupled endocytosis. The complex links the site of endocytosis to the cell membrane-associated actin cytoskeleton. Mediates uptake of external molecules and vacuolar degradation of plasma membrane proteins. Plays a role in the proper organization of the cell membrane-associated actin cytoskeleton and promotes its destabilization.</text>
</comment>
<dbReference type="InterPro" id="IPR000261">
    <property type="entry name" value="EH_dom"/>
</dbReference>
<feature type="region of interest" description="Disordered" evidence="18">
    <location>
        <begin position="1"/>
        <end position="165"/>
    </location>
</feature>